<dbReference type="AlphaFoldDB" id="A0A9N8WP17"/>
<sequence>MAEIISDTESGNSQENVENSEPSVSNISRETSNSNLTERKIDTIVIIARDKSYKAAKDSSTSTLRNHISCEYKHLNQEVSTSGPLDKFIKSKKILA</sequence>
<dbReference type="EMBL" id="CAJVPK010000317">
    <property type="protein sequence ID" value="CAG8493253.1"/>
    <property type="molecule type" value="Genomic_DNA"/>
</dbReference>
<keyword evidence="3" id="KW-1185">Reference proteome</keyword>
<proteinExistence type="predicted"/>
<gene>
    <name evidence="2" type="ORF">DEBURN_LOCUS4290</name>
</gene>
<feature type="region of interest" description="Disordered" evidence="1">
    <location>
        <begin position="1"/>
        <end position="35"/>
    </location>
</feature>
<name>A0A9N8WP17_9GLOM</name>
<reference evidence="2" key="1">
    <citation type="submission" date="2021-06" db="EMBL/GenBank/DDBJ databases">
        <authorList>
            <person name="Kallberg Y."/>
            <person name="Tangrot J."/>
            <person name="Rosling A."/>
        </authorList>
    </citation>
    <scope>NUCLEOTIDE SEQUENCE</scope>
    <source>
        <strain evidence="2">AZ414A</strain>
    </source>
</reference>
<evidence type="ECO:0000256" key="1">
    <source>
        <dbReference type="SAM" id="MobiDB-lite"/>
    </source>
</evidence>
<dbReference type="Proteomes" id="UP000789706">
    <property type="component" value="Unassembled WGS sequence"/>
</dbReference>
<organism evidence="2 3">
    <name type="scientific">Diversispora eburnea</name>
    <dbReference type="NCBI Taxonomy" id="1213867"/>
    <lineage>
        <taxon>Eukaryota</taxon>
        <taxon>Fungi</taxon>
        <taxon>Fungi incertae sedis</taxon>
        <taxon>Mucoromycota</taxon>
        <taxon>Glomeromycotina</taxon>
        <taxon>Glomeromycetes</taxon>
        <taxon>Diversisporales</taxon>
        <taxon>Diversisporaceae</taxon>
        <taxon>Diversispora</taxon>
    </lineage>
</organism>
<accession>A0A9N8WP17</accession>
<comment type="caution">
    <text evidence="2">The sequence shown here is derived from an EMBL/GenBank/DDBJ whole genome shotgun (WGS) entry which is preliminary data.</text>
</comment>
<feature type="compositionally biased region" description="Polar residues" evidence="1">
    <location>
        <begin position="7"/>
        <end position="35"/>
    </location>
</feature>
<evidence type="ECO:0000313" key="2">
    <source>
        <dbReference type="EMBL" id="CAG8493253.1"/>
    </source>
</evidence>
<feature type="non-terminal residue" evidence="2">
    <location>
        <position position="1"/>
    </location>
</feature>
<protein>
    <submittedName>
        <fullName evidence="2">7930_t:CDS:1</fullName>
    </submittedName>
</protein>
<evidence type="ECO:0000313" key="3">
    <source>
        <dbReference type="Proteomes" id="UP000789706"/>
    </source>
</evidence>